<evidence type="ECO:0000313" key="3">
    <source>
        <dbReference type="Proteomes" id="UP001445076"/>
    </source>
</evidence>
<proteinExistence type="predicted"/>
<dbReference type="EMBL" id="JARKIK010000079">
    <property type="protein sequence ID" value="KAK8726279.1"/>
    <property type="molecule type" value="Genomic_DNA"/>
</dbReference>
<comment type="caution">
    <text evidence="2">The sequence shown here is derived from an EMBL/GenBank/DDBJ whole genome shotgun (WGS) entry which is preliminary data.</text>
</comment>
<protein>
    <submittedName>
        <fullName evidence="2">Uncharacterized protein</fullName>
    </submittedName>
</protein>
<sequence>MTWVRDLMRDEADQGDDLTEAASGDLTEAASGDLTEAASGDLTEAASGDLTEAASGDQTGDTSGDHTEDTNLRVILVKISTEITKPEGLTRILHELGRLLTHSRELPSPSDEIEYSRMVHVEGPMEKSRYSVRIKIACSDKASGEKVTCWVTVDTDQRCPEKEEVDLLALWLLDCVTCQNYSEKDIIGHLKREVISFYMWAVRTILGYPTLTVFFDQDPSEGTRAVVVDSGQPYRKSDAAQ</sequence>
<evidence type="ECO:0000256" key="1">
    <source>
        <dbReference type="SAM" id="MobiDB-lite"/>
    </source>
</evidence>
<evidence type="ECO:0000313" key="2">
    <source>
        <dbReference type="EMBL" id="KAK8726279.1"/>
    </source>
</evidence>
<reference evidence="2 3" key="1">
    <citation type="journal article" date="2024" name="BMC Genomics">
        <title>Genome assembly of redclaw crayfish (Cherax quadricarinatus) provides insights into its immune adaptation and hypoxia tolerance.</title>
        <authorList>
            <person name="Liu Z."/>
            <person name="Zheng J."/>
            <person name="Li H."/>
            <person name="Fang K."/>
            <person name="Wang S."/>
            <person name="He J."/>
            <person name="Zhou D."/>
            <person name="Weng S."/>
            <person name="Chi M."/>
            <person name="Gu Z."/>
            <person name="He J."/>
            <person name="Li F."/>
            <person name="Wang M."/>
        </authorList>
    </citation>
    <scope>NUCLEOTIDE SEQUENCE [LARGE SCALE GENOMIC DNA]</scope>
    <source>
        <strain evidence="2">ZL_2023a</strain>
    </source>
</reference>
<name>A0AAW0WET2_CHEQU</name>
<accession>A0AAW0WET2</accession>
<gene>
    <name evidence="2" type="ORF">OTU49_010184</name>
</gene>
<feature type="region of interest" description="Disordered" evidence="1">
    <location>
        <begin position="1"/>
        <end position="30"/>
    </location>
</feature>
<dbReference type="AlphaFoldDB" id="A0AAW0WET2"/>
<feature type="compositionally biased region" description="Basic and acidic residues" evidence="1">
    <location>
        <begin position="1"/>
        <end position="12"/>
    </location>
</feature>
<keyword evidence="3" id="KW-1185">Reference proteome</keyword>
<organism evidence="2 3">
    <name type="scientific">Cherax quadricarinatus</name>
    <name type="common">Australian red claw crayfish</name>
    <dbReference type="NCBI Taxonomy" id="27406"/>
    <lineage>
        <taxon>Eukaryota</taxon>
        <taxon>Metazoa</taxon>
        <taxon>Ecdysozoa</taxon>
        <taxon>Arthropoda</taxon>
        <taxon>Crustacea</taxon>
        <taxon>Multicrustacea</taxon>
        <taxon>Malacostraca</taxon>
        <taxon>Eumalacostraca</taxon>
        <taxon>Eucarida</taxon>
        <taxon>Decapoda</taxon>
        <taxon>Pleocyemata</taxon>
        <taxon>Astacidea</taxon>
        <taxon>Parastacoidea</taxon>
        <taxon>Parastacidae</taxon>
        <taxon>Cherax</taxon>
    </lineage>
</organism>
<dbReference type="Proteomes" id="UP001445076">
    <property type="component" value="Unassembled WGS sequence"/>
</dbReference>